<dbReference type="OrthoDB" id="10603241at2759"/>
<keyword evidence="1" id="KW-1185">Reference proteome</keyword>
<dbReference type="RefSeq" id="XP_026193020.1">
    <property type="nucleotide sequence ID" value="XM_026337235.1"/>
</dbReference>
<dbReference type="AlphaFoldDB" id="A0A6P6S113"/>
<protein>
    <submittedName>
        <fullName evidence="2">Uncharacterized protein LOC34619068</fullName>
    </submittedName>
</protein>
<dbReference type="Proteomes" id="UP000515125">
    <property type="component" value="Unplaced"/>
</dbReference>
<sequence>MPMPPKTGSFSPGALTDAGAPWGLEAGGPSISLSYGVVPRACGRQASAPQGGRGAPLAPVSGVPPRVQLPLSPVHWGALAKATTRVMGALSPDDLLVIYNGLRASGLRDNELQRSLHLRLQELPAAAFTATEIRDLLRVLQQCGWRSVNTLRHLATAFRATAESASPSCCRELMAAYARLRVPLDVEADKAAFAAAAQRLLQQASALGPKEVSLALNSSVKCRSTAATVRFVASMAPQIPRVAAAMRPMQLALTANALAVASARHLGALHAIEEAALTQKDKWLPQDVALFINAFTRLEMYSDPLFGAAAEHVSLGPFAFL</sequence>
<reference evidence="2" key="1">
    <citation type="submission" date="2025-08" db="UniProtKB">
        <authorList>
            <consortium name="RefSeq"/>
        </authorList>
    </citation>
    <scope>IDENTIFICATION</scope>
</reference>
<dbReference type="GeneID" id="34619068"/>
<evidence type="ECO:0000313" key="2">
    <source>
        <dbReference type="RefSeq" id="XP_026193020.1"/>
    </source>
</evidence>
<name>A0A6P6S113_9EIME</name>
<organism evidence="1 2">
    <name type="scientific">Cyclospora cayetanensis</name>
    <dbReference type="NCBI Taxonomy" id="88456"/>
    <lineage>
        <taxon>Eukaryota</taxon>
        <taxon>Sar</taxon>
        <taxon>Alveolata</taxon>
        <taxon>Apicomplexa</taxon>
        <taxon>Conoidasida</taxon>
        <taxon>Coccidia</taxon>
        <taxon>Eucoccidiorida</taxon>
        <taxon>Eimeriorina</taxon>
        <taxon>Eimeriidae</taxon>
        <taxon>Cyclospora</taxon>
    </lineage>
</organism>
<gene>
    <name evidence="2" type="primary">LOC34619068</name>
</gene>
<proteinExistence type="predicted"/>
<evidence type="ECO:0000313" key="1">
    <source>
        <dbReference type="Proteomes" id="UP000515125"/>
    </source>
</evidence>
<accession>A0A6P6S113</accession>